<dbReference type="InterPro" id="IPR001138">
    <property type="entry name" value="Zn2Cys6_DnaBD"/>
</dbReference>
<evidence type="ECO:0000313" key="9">
    <source>
        <dbReference type="Proteomes" id="UP001149165"/>
    </source>
</evidence>
<dbReference type="GO" id="GO:0000981">
    <property type="term" value="F:DNA-binding transcription factor activity, RNA polymerase II-specific"/>
    <property type="evidence" value="ECO:0007669"/>
    <property type="project" value="InterPro"/>
</dbReference>
<dbReference type="PANTHER" id="PTHR47256">
    <property type="entry name" value="ZN(II)2CYS6 TRANSCRIPTION FACTOR (EUROFUNG)-RELATED"/>
    <property type="match status" value="1"/>
</dbReference>
<feature type="compositionally biased region" description="Acidic residues" evidence="6">
    <location>
        <begin position="646"/>
        <end position="656"/>
    </location>
</feature>
<feature type="domain" description="Zn(2)-C6 fungal-type" evidence="7">
    <location>
        <begin position="37"/>
        <end position="66"/>
    </location>
</feature>
<evidence type="ECO:0000256" key="3">
    <source>
        <dbReference type="ARBA" id="ARBA00023125"/>
    </source>
</evidence>
<dbReference type="PROSITE" id="PS50048">
    <property type="entry name" value="ZN2_CY6_FUNGAL_2"/>
    <property type="match status" value="1"/>
</dbReference>
<sequence>MANTEPLRTLRPSIEGPSEVESSNDSGAGRRRNIRTACNHCKRRKLKCSGGTPCDQCQKSGLDCSVDEEGDQRRKKVLKRKFDSLSERGKLLDRLVSTLQETDRNRAAQIMNLIRSHASLEEVQSFMDDIMDQPLLEKTPELVDICSGVRELAETHKRTALENHDQQRLSETVMLQVPAHPWTAVTNDSEFVSHLISLWFSWSHPFLNWIDRDLFIRDMQSGNLESEFCSPFLVNIILADACAYSDYPEAYAISGQSWSRGLQFYKEAKNHLDRVEGKATISYAQGLGVLTCMMGKDRSGWIYHGRLVHAVQELAQNHHPAESDSDQTTLRISQTTDTAIWGLFNLASMTALSYQKGGMLTIPNHPYPPIRPDVHREKWTNYPLQSDQITSHSQCLFNAFCKLSVLTYELSWLFFGKDNARLNKEFVESTESVYNRLCGCLKYHTIVQTVFGFVMGLPREESKNEVESVEWEINIRERAQKICFASARECGQLIDAHRDEWGFDRMSPVNVHWITVSMFTLLQDLDNEASCTAFVNLSIGAKAFANRWPLGKAMLRLVQVTARQMEVTLPSETDALFIDFETRIWNIEDRKLLSSQYPNFAHSMKRGQVDEIEMDAFLAKFDDLYIESDRSEPEEDAGGSSVEFGSIEDSEIDLDTEDRHGREEGEGNIDDDDESDDSDEDEEDETQYDSVINFSGS</sequence>
<keyword evidence="1" id="KW-0479">Metal-binding</keyword>
<evidence type="ECO:0000313" key="8">
    <source>
        <dbReference type="EMBL" id="KAJ5097012.1"/>
    </source>
</evidence>
<dbReference type="InterPro" id="IPR007219">
    <property type="entry name" value="XnlR_reg_dom"/>
</dbReference>
<organism evidence="8 9">
    <name type="scientific">Penicillium angulare</name>
    <dbReference type="NCBI Taxonomy" id="116970"/>
    <lineage>
        <taxon>Eukaryota</taxon>
        <taxon>Fungi</taxon>
        <taxon>Dikarya</taxon>
        <taxon>Ascomycota</taxon>
        <taxon>Pezizomycotina</taxon>
        <taxon>Eurotiomycetes</taxon>
        <taxon>Eurotiomycetidae</taxon>
        <taxon>Eurotiales</taxon>
        <taxon>Aspergillaceae</taxon>
        <taxon>Penicillium</taxon>
    </lineage>
</organism>
<dbReference type="AlphaFoldDB" id="A0A9W9FBP2"/>
<feature type="compositionally biased region" description="Polar residues" evidence="6">
    <location>
        <begin position="688"/>
        <end position="697"/>
    </location>
</feature>
<accession>A0A9W9FBP2</accession>
<dbReference type="InterPro" id="IPR053187">
    <property type="entry name" value="Notoamide_regulator"/>
</dbReference>
<protein>
    <recommendedName>
        <fullName evidence="7">Zn(2)-C6 fungal-type domain-containing protein</fullName>
    </recommendedName>
</protein>
<dbReference type="GO" id="GO:0008270">
    <property type="term" value="F:zinc ion binding"/>
    <property type="evidence" value="ECO:0007669"/>
    <property type="project" value="InterPro"/>
</dbReference>
<name>A0A9W9FBP2_9EURO</name>
<proteinExistence type="predicted"/>
<reference evidence="8" key="1">
    <citation type="submission" date="2022-11" db="EMBL/GenBank/DDBJ databases">
        <authorList>
            <person name="Petersen C."/>
        </authorList>
    </citation>
    <scope>NUCLEOTIDE SEQUENCE</scope>
    <source>
        <strain evidence="8">IBT 30069</strain>
    </source>
</reference>
<keyword evidence="3" id="KW-0238">DNA-binding</keyword>
<dbReference type="EMBL" id="JAPQKH010000005">
    <property type="protein sequence ID" value="KAJ5097012.1"/>
    <property type="molecule type" value="Genomic_DNA"/>
</dbReference>
<feature type="region of interest" description="Disordered" evidence="6">
    <location>
        <begin position="1"/>
        <end position="31"/>
    </location>
</feature>
<comment type="caution">
    <text evidence="8">The sequence shown here is derived from an EMBL/GenBank/DDBJ whole genome shotgun (WGS) entry which is preliminary data.</text>
</comment>
<dbReference type="CDD" id="cd00067">
    <property type="entry name" value="GAL4"/>
    <property type="match status" value="1"/>
</dbReference>
<dbReference type="CDD" id="cd12148">
    <property type="entry name" value="fungal_TF_MHR"/>
    <property type="match status" value="1"/>
</dbReference>
<dbReference type="Pfam" id="PF04082">
    <property type="entry name" value="Fungal_trans"/>
    <property type="match status" value="1"/>
</dbReference>
<keyword evidence="4" id="KW-0804">Transcription</keyword>
<dbReference type="InterPro" id="IPR036864">
    <property type="entry name" value="Zn2-C6_fun-type_DNA-bd_sf"/>
</dbReference>
<dbReference type="SUPFAM" id="SSF57701">
    <property type="entry name" value="Zn2/Cys6 DNA-binding domain"/>
    <property type="match status" value="1"/>
</dbReference>
<dbReference type="SMART" id="SM00066">
    <property type="entry name" value="GAL4"/>
    <property type="match status" value="1"/>
</dbReference>
<dbReference type="PANTHER" id="PTHR47256:SF1">
    <property type="entry name" value="ZN(II)2CYS6 TRANSCRIPTION FACTOR (EUROFUNG)"/>
    <property type="match status" value="1"/>
</dbReference>
<evidence type="ECO:0000256" key="6">
    <source>
        <dbReference type="SAM" id="MobiDB-lite"/>
    </source>
</evidence>
<feature type="region of interest" description="Disordered" evidence="6">
    <location>
        <begin position="630"/>
        <end position="697"/>
    </location>
</feature>
<evidence type="ECO:0000256" key="4">
    <source>
        <dbReference type="ARBA" id="ARBA00023163"/>
    </source>
</evidence>
<dbReference type="Proteomes" id="UP001149165">
    <property type="component" value="Unassembled WGS sequence"/>
</dbReference>
<dbReference type="PROSITE" id="PS00463">
    <property type="entry name" value="ZN2_CY6_FUNGAL_1"/>
    <property type="match status" value="1"/>
</dbReference>
<evidence type="ECO:0000259" key="7">
    <source>
        <dbReference type="PROSITE" id="PS50048"/>
    </source>
</evidence>
<dbReference type="Pfam" id="PF00172">
    <property type="entry name" value="Zn_clus"/>
    <property type="match status" value="1"/>
</dbReference>
<dbReference type="OrthoDB" id="2593732at2759"/>
<reference evidence="8" key="2">
    <citation type="journal article" date="2023" name="IMA Fungus">
        <title>Comparative genomic study of the Penicillium genus elucidates a diverse pangenome and 15 lateral gene transfer events.</title>
        <authorList>
            <person name="Petersen C."/>
            <person name="Sorensen T."/>
            <person name="Nielsen M.R."/>
            <person name="Sondergaard T.E."/>
            <person name="Sorensen J.L."/>
            <person name="Fitzpatrick D.A."/>
            <person name="Frisvad J.C."/>
            <person name="Nielsen K.L."/>
        </authorList>
    </citation>
    <scope>NUCLEOTIDE SEQUENCE</scope>
    <source>
        <strain evidence="8">IBT 30069</strain>
    </source>
</reference>
<feature type="compositionally biased region" description="Acidic residues" evidence="6">
    <location>
        <begin position="666"/>
        <end position="687"/>
    </location>
</feature>
<keyword evidence="2" id="KW-0805">Transcription regulation</keyword>
<keyword evidence="5" id="KW-0539">Nucleus</keyword>
<gene>
    <name evidence="8" type="ORF">N7456_007733</name>
</gene>
<evidence type="ECO:0000256" key="1">
    <source>
        <dbReference type="ARBA" id="ARBA00022723"/>
    </source>
</evidence>
<keyword evidence="9" id="KW-1185">Reference proteome</keyword>
<dbReference type="Gene3D" id="4.10.240.10">
    <property type="entry name" value="Zn(2)-C6 fungal-type DNA-binding domain"/>
    <property type="match status" value="1"/>
</dbReference>
<dbReference type="GO" id="GO:0003677">
    <property type="term" value="F:DNA binding"/>
    <property type="evidence" value="ECO:0007669"/>
    <property type="project" value="UniProtKB-KW"/>
</dbReference>
<evidence type="ECO:0000256" key="5">
    <source>
        <dbReference type="ARBA" id="ARBA00023242"/>
    </source>
</evidence>
<evidence type="ECO:0000256" key="2">
    <source>
        <dbReference type="ARBA" id="ARBA00023015"/>
    </source>
</evidence>
<dbReference type="GO" id="GO:0006351">
    <property type="term" value="P:DNA-templated transcription"/>
    <property type="evidence" value="ECO:0007669"/>
    <property type="project" value="InterPro"/>
</dbReference>